<gene>
    <name evidence="3" type="ORF">CP967_13455</name>
</gene>
<accession>A0A5J6FA10</accession>
<dbReference type="KEGG" id="snk:CP967_13455"/>
<feature type="compositionally biased region" description="Low complexity" evidence="1">
    <location>
        <begin position="243"/>
        <end position="261"/>
    </location>
</feature>
<evidence type="ECO:0000313" key="3">
    <source>
        <dbReference type="EMBL" id="QEU72876.1"/>
    </source>
</evidence>
<feature type="region of interest" description="Disordered" evidence="1">
    <location>
        <begin position="242"/>
        <end position="261"/>
    </location>
</feature>
<evidence type="ECO:0000256" key="2">
    <source>
        <dbReference type="SAM" id="SignalP"/>
    </source>
</evidence>
<dbReference type="PROSITE" id="PS51257">
    <property type="entry name" value="PROKAR_LIPOPROTEIN"/>
    <property type="match status" value="1"/>
</dbReference>
<protein>
    <recommendedName>
        <fullName evidence="5">Lipoprotein</fullName>
    </recommendedName>
</protein>
<evidence type="ECO:0008006" key="5">
    <source>
        <dbReference type="Google" id="ProtNLM"/>
    </source>
</evidence>
<evidence type="ECO:0000256" key="1">
    <source>
        <dbReference type="SAM" id="MobiDB-lite"/>
    </source>
</evidence>
<feature type="signal peptide" evidence="2">
    <location>
        <begin position="1"/>
        <end position="20"/>
    </location>
</feature>
<dbReference type="OrthoDB" id="4053327at2"/>
<dbReference type="Proteomes" id="UP000326178">
    <property type="component" value="Chromosome"/>
</dbReference>
<organism evidence="3 4">
    <name type="scientific">Streptomyces nitrosporeus</name>
    <dbReference type="NCBI Taxonomy" id="28894"/>
    <lineage>
        <taxon>Bacteria</taxon>
        <taxon>Bacillati</taxon>
        <taxon>Actinomycetota</taxon>
        <taxon>Actinomycetes</taxon>
        <taxon>Kitasatosporales</taxon>
        <taxon>Streptomycetaceae</taxon>
        <taxon>Streptomyces</taxon>
    </lineage>
</organism>
<keyword evidence="4" id="KW-1185">Reference proteome</keyword>
<name>A0A5J6FA10_9ACTN</name>
<feature type="region of interest" description="Disordered" evidence="1">
    <location>
        <begin position="151"/>
        <end position="170"/>
    </location>
</feature>
<dbReference type="AlphaFoldDB" id="A0A5J6FA10"/>
<reference evidence="3 4" key="1">
    <citation type="submission" date="2017-09" db="EMBL/GenBank/DDBJ databases">
        <authorList>
            <person name="Lee N."/>
            <person name="Cho B.-K."/>
        </authorList>
    </citation>
    <scope>NUCLEOTIDE SEQUENCE [LARGE SCALE GENOMIC DNA]</scope>
    <source>
        <strain evidence="3 4">ATCC 12769</strain>
    </source>
</reference>
<feature type="region of interest" description="Disordered" evidence="1">
    <location>
        <begin position="23"/>
        <end position="49"/>
    </location>
</feature>
<dbReference type="EMBL" id="CP023702">
    <property type="protein sequence ID" value="QEU72876.1"/>
    <property type="molecule type" value="Genomic_DNA"/>
</dbReference>
<proteinExistence type="predicted"/>
<keyword evidence="2" id="KW-0732">Signal</keyword>
<dbReference type="RefSeq" id="WP_150488206.1">
    <property type="nucleotide sequence ID" value="NZ_BMUV01000016.1"/>
</dbReference>
<feature type="chain" id="PRO_5023874905" description="Lipoprotein" evidence="2">
    <location>
        <begin position="21"/>
        <end position="332"/>
    </location>
</feature>
<sequence>MGRTSVRVSAVVLAVTGALAGCTTGTGGGGDRPGGPSRQNDAVAAAGTPVDRGRELTGAERVLVERAEQMLVKECMAAEGFRYWVGPLPTADDLEGGGYVLTDAGWAKRHGYGSRLRERAQEAQRTDRNHAYVNGLTGGERARYGTVLEGTPAGGTVTAPLPGGGSVRTPRESCLAEAGRQLYGDFETWFRAEKTAMNLTPLYVPALVADERFVRAVQDWSACMRKKGHDYASPAEIREERAASAAGAAEAEPGAAEAEPGAAEAEAYAAEVELAVAEATCAGATPLAATARALQTEYRDEKLQPYAEDIAAYRRMSLAALARAEKITGSTA</sequence>
<feature type="compositionally biased region" description="Gly residues" evidence="1">
    <location>
        <begin position="24"/>
        <end position="33"/>
    </location>
</feature>
<evidence type="ECO:0000313" key="4">
    <source>
        <dbReference type="Proteomes" id="UP000326178"/>
    </source>
</evidence>